<keyword evidence="2" id="KW-0472">Membrane</keyword>
<feature type="region of interest" description="Disordered" evidence="1">
    <location>
        <begin position="157"/>
        <end position="183"/>
    </location>
</feature>
<reference evidence="3 4" key="1">
    <citation type="submission" date="2021-04" db="EMBL/GenBank/DDBJ databases">
        <authorList>
            <person name="De Guttry C."/>
            <person name="Zahm M."/>
            <person name="Klopp C."/>
            <person name="Cabau C."/>
            <person name="Louis A."/>
            <person name="Berthelot C."/>
            <person name="Parey E."/>
            <person name="Roest Crollius H."/>
            <person name="Montfort J."/>
            <person name="Robinson-Rechavi M."/>
            <person name="Bucao C."/>
            <person name="Bouchez O."/>
            <person name="Gislard M."/>
            <person name="Lluch J."/>
            <person name="Milhes M."/>
            <person name="Lampietro C."/>
            <person name="Lopez Roques C."/>
            <person name="Donnadieu C."/>
            <person name="Braasch I."/>
            <person name="Desvignes T."/>
            <person name="Postlethwait J."/>
            <person name="Bobe J."/>
            <person name="Wedekind C."/>
            <person name="Guiguen Y."/>
        </authorList>
    </citation>
    <scope>NUCLEOTIDE SEQUENCE [LARGE SCALE GENOMIC DNA]</scope>
    <source>
        <strain evidence="3">Cs_M1</strain>
        <tissue evidence="3">Blood</tissue>
    </source>
</reference>
<accession>A0AAN8M3N9</accession>
<comment type="caution">
    <text evidence="3">The sequence shown here is derived from an EMBL/GenBank/DDBJ whole genome shotgun (WGS) entry which is preliminary data.</text>
</comment>
<evidence type="ECO:0000256" key="1">
    <source>
        <dbReference type="SAM" id="MobiDB-lite"/>
    </source>
</evidence>
<feature type="non-terminal residue" evidence="3">
    <location>
        <position position="183"/>
    </location>
</feature>
<feature type="transmembrane region" description="Helical" evidence="2">
    <location>
        <begin position="12"/>
        <end position="33"/>
    </location>
</feature>
<evidence type="ECO:0000313" key="4">
    <source>
        <dbReference type="Proteomes" id="UP001356427"/>
    </source>
</evidence>
<organism evidence="3 4">
    <name type="scientific">Coregonus suidteri</name>
    <dbReference type="NCBI Taxonomy" id="861788"/>
    <lineage>
        <taxon>Eukaryota</taxon>
        <taxon>Metazoa</taxon>
        <taxon>Chordata</taxon>
        <taxon>Craniata</taxon>
        <taxon>Vertebrata</taxon>
        <taxon>Euteleostomi</taxon>
        <taxon>Actinopterygii</taxon>
        <taxon>Neopterygii</taxon>
        <taxon>Teleostei</taxon>
        <taxon>Protacanthopterygii</taxon>
        <taxon>Salmoniformes</taxon>
        <taxon>Salmonidae</taxon>
        <taxon>Coregoninae</taxon>
        <taxon>Coregonus</taxon>
    </lineage>
</organism>
<dbReference type="AlphaFoldDB" id="A0AAN8M3N9"/>
<keyword evidence="4" id="KW-1185">Reference proteome</keyword>
<protein>
    <submittedName>
        <fullName evidence="3">Uncharacterized protein</fullName>
    </submittedName>
</protein>
<dbReference type="Proteomes" id="UP001356427">
    <property type="component" value="Unassembled WGS sequence"/>
</dbReference>
<evidence type="ECO:0000256" key="2">
    <source>
        <dbReference type="SAM" id="Phobius"/>
    </source>
</evidence>
<keyword evidence="2" id="KW-0812">Transmembrane</keyword>
<feature type="compositionally biased region" description="Basic and acidic residues" evidence="1">
    <location>
        <begin position="167"/>
        <end position="183"/>
    </location>
</feature>
<gene>
    <name evidence="3" type="ORF">J4Q44_G00088090</name>
</gene>
<sequence length="183" mass="20475">MENKECRSHFKRAIMGGIGTSLVGVVVVAAAIITTTPRGENQITLYIERIARYEDTRVHQERVTLKVAEAVSVINPRGMVIWVAPLEDRSSVLDVGCSDKGMVLLQTGIWKERNGTDRLRNETRFSSLPQLGIVCDRLQLKEQQLLTFKLVRAEDKTSESSTTLDIKPGEATDTKERGLYQSK</sequence>
<name>A0AAN8M3N9_9TELE</name>
<dbReference type="EMBL" id="JAGTTL010000006">
    <property type="protein sequence ID" value="KAK6321833.1"/>
    <property type="molecule type" value="Genomic_DNA"/>
</dbReference>
<keyword evidence="2" id="KW-1133">Transmembrane helix</keyword>
<evidence type="ECO:0000313" key="3">
    <source>
        <dbReference type="EMBL" id="KAK6321833.1"/>
    </source>
</evidence>
<proteinExistence type="predicted"/>